<accession>A0A6A6U6X9</accession>
<keyword evidence="3" id="KW-1185">Reference proteome</keyword>
<dbReference type="Gene3D" id="1.25.40.10">
    <property type="entry name" value="Tetratricopeptide repeat domain"/>
    <property type="match status" value="1"/>
</dbReference>
<sequence>MALRGLWTRICQFGCSCSACRAQHGPPQSARNGYQSMRSKAFPTSTYVYTMIFGYATAIDTVRRVQRRKQWEEAIAQKKKEVEAAEEAVAQRAQELLKARFGITVEDPALGNTKDSPLEALKSLENTDSKIIQLASENEVLEVQFSKVSKDHASRNSKEIQSGHSAIDALHSLEAELADAHDAVEAIERDRDSQSGNRLGSFSLYRWKPEMPSAPNIPGREGVAVHNLPPQSPWARPRPRHLGPPARWTWKKLRTVEICTARLVLQLFQIAGFTDQPREIVESLPQSVQHYASLSRQQSDFALQQLELELFRLHSFVNDEDEPLAHLQFDVPIPRFNPNHSFETKSLLKLSSIFHEKGAITPSTIARISAELLASEEPPTIHTVNCIFTAFLRHKRLELTEPLVSMLFDANLRPNEITCSSVLRHYRRAGDGDQFMQYIKLMRGQDRGLMLAKPWFKTINNLHKSQGRCFMLGTNKVVQATVPSPLTFLEIVLGLVQFAGLDTAWKFSLDLMPFGWTLDFPCIYILMFQAGVDATYDYCHEIWRQADRLSIHGHSIPKRLYALAIAVHHMEDQPDRCLTLFKESSNLYPDSEIEMMEMARERIKLIKQYRLVNKAAEMNVQSSDMQKAN</sequence>
<dbReference type="InterPro" id="IPR011990">
    <property type="entry name" value="TPR-like_helical_dom_sf"/>
</dbReference>
<dbReference type="OrthoDB" id="185373at2759"/>
<dbReference type="AlphaFoldDB" id="A0A6A6U6X9"/>
<protein>
    <recommendedName>
        <fullName evidence="4">Pentatricopeptide repeat protein</fullName>
    </recommendedName>
</protein>
<evidence type="ECO:0000256" key="1">
    <source>
        <dbReference type="SAM" id="Coils"/>
    </source>
</evidence>
<evidence type="ECO:0008006" key="4">
    <source>
        <dbReference type="Google" id="ProtNLM"/>
    </source>
</evidence>
<reference evidence="2" key="1">
    <citation type="journal article" date="2020" name="Stud. Mycol.">
        <title>101 Dothideomycetes genomes: a test case for predicting lifestyles and emergence of pathogens.</title>
        <authorList>
            <person name="Haridas S."/>
            <person name="Albert R."/>
            <person name="Binder M."/>
            <person name="Bloem J."/>
            <person name="Labutti K."/>
            <person name="Salamov A."/>
            <person name="Andreopoulos B."/>
            <person name="Baker S."/>
            <person name="Barry K."/>
            <person name="Bills G."/>
            <person name="Bluhm B."/>
            <person name="Cannon C."/>
            <person name="Castanera R."/>
            <person name="Culley D."/>
            <person name="Daum C."/>
            <person name="Ezra D."/>
            <person name="Gonzalez J."/>
            <person name="Henrissat B."/>
            <person name="Kuo A."/>
            <person name="Liang C."/>
            <person name="Lipzen A."/>
            <person name="Lutzoni F."/>
            <person name="Magnuson J."/>
            <person name="Mondo S."/>
            <person name="Nolan M."/>
            <person name="Ohm R."/>
            <person name="Pangilinan J."/>
            <person name="Park H.-J."/>
            <person name="Ramirez L."/>
            <person name="Alfaro M."/>
            <person name="Sun H."/>
            <person name="Tritt A."/>
            <person name="Yoshinaga Y."/>
            <person name="Zwiers L.-H."/>
            <person name="Turgeon B."/>
            <person name="Goodwin S."/>
            <person name="Spatafora J."/>
            <person name="Crous P."/>
            <person name="Grigoriev I."/>
        </authorList>
    </citation>
    <scope>NUCLEOTIDE SEQUENCE</scope>
    <source>
        <strain evidence="2">CBS 115976</strain>
    </source>
</reference>
<dbReference type="Proteomes" id="UP000799302">
    <property type="component" value="Unassembled WGS sequence"/>
</dbReference>
<keyword evidence="1" id="KW-0175">Coiled coil</keyword>
<feature type="coiled-coil region" evidence="1">
    <location>
        <begin position="68"/>
        <end position="95"/>
    </location>
</feature>
<proteinExistence type="predicted"/>
<dbReference type="EMBL" id="MU004237">
    <property type="protein sequence ID" value="KAF2667932.1"/>
    <property type="molecule type" value="Genomic_DNA"/>
</dbReference>
<evidence type="ECO:0000313" key="2">
    <source>
        <dbReference type="EMBL" id="KAF2667932.1"/>
    </source>
</evidence>
<organism evidence="2 3">
    <name type="scientific">Microthyrium microscopicum</name>
    <dbReference type="NCBI Taxonomy" id="703497"/>
    <lineage>
        <taxon>Eukaryota</taxon>
        <taxon>Fungi</taxon>
        <taxon>Dikarya</taxon>
        <taxon>Ascomycota</taxon>
        <taxon>Pezizomycotina</taxon>
        <taxon>Dothideomycetes</taxon>
        <taxon>Dothideomycetes incertae sedis</taxon>
        <taxon>Microthyriales</taxon>
        <taxon>Microthyriaceae</taxon>
        <taxon>Microthyrium</taxon>
    </lineage>
</organism>
<evidence type="ECO:0000313" key="3">
    <source>
        <dbReference type="Proteomes" id="UP000799302"/>
    </source>
</evidence>
<name>A0A6A6U6X9_9PEZI</name>
<gene>
    <name evidence="2" type="ORF">BT63DRAFT_415448</name>
</gene>